<dbReference type="EMBL" id="NGMO01000003">
    <property type="protein sequence ID" value="OTP10391.1"/>
    <property type="molecule type" value="Genomic_DNA"/>
</dbReference>
<accession>A0A242JZN4</accession>
<evidence type="ECO:0008006" key="3">
    <source>
        <dbReference type="Google" id="ProtNLM"/>
    </source>
</evidence>
<name>A0A242JZN4_9ENTE</name>
<dbReference type="Proteomes" id="UP000194933">
    <property type="component" value="Unassembled WGS sequence"/>
</dbReference>
<keyword evidence="2" id="KW-1185">Reference proteome</keyword>
<comment type="caution">
    <text evidence="1">The sequence shown here is derived from an EMBL/GenBank/DDBJ whole genome shotgun (WGS) entry which is preliminary data.</text>
</comment>
<dbReference type="RefSeq" id="WP_086285140.1">
    <property type="nucleotide sequence ID" value="NZ_NGMO01000003.1"/>
</dbReference>
<protein>
    <recommendedName>
        <fullName evidence="3">Phage protein</fullName>
    </recommendedName>
</protein>
<reference evidence="1 2" key="1">
    <citation type="submission" date="2017-05" db="EMBL/GenBank/DDBJ databases">
        <title>The Genome Sequence of Enterococcus sp. 10A9_DIV0425.</title>
        <authorList>
            <consortium name="The Broad Institute Genomics Platform"/>
            <consortium name="The Broad Institute Genomic Center for Infectious Diseases"/>
            <person name="Earl A."/>
            <person name="Manson A."/>
            <person name="Schwartman J."/>
            <person name="Gilmore M."/>
            <person name="Abouelleil A."/>
            <person name="Cao P."/>
            <person name="Chapman S."/>
            <person name="Cusick C."/>
            <person name="Shea T."/>
            <person name="Young S."/>
            <person name="Neafsey D."/>
            <person name="Nusbaum C."/>
            <person name="Birren B."/>
        </authorList>
    </citation>
    <scope>NUCLEOTIDE SEQUENCE [LARGE SCALE GENOMIC DNA]</scope>
    <source>
        <strain evidence="1 2">10A9_DIV0425</strain>
    </source>
</reference>
<evidence type="ECO:0000313" key="1">
    <source>
        <dbReference type="EMBL" id="OTP10391.1"/>
    </source>
</evidence>
<proteinExistence type="predicted"/>
<dbReference type="AlphaFoldDB" id="A0A242JZN4"/>
<organism evidence="1 2">
    <name type="scientific">Candidatus Enterococcus wittei</name>
    <dbReference type="NCBI Taxonomy" id="1987383"/>
    <lineage>
        <taxon>Bacteria</taxon>
        <taxon>Bacillati</taxon>
        <taxon>Bacillota</taxon>
        <taxon>Bacilli</taxon>
        <taxon>Lactobacillales</taxon>
        <taxon>Enterococcaceae</taxon>
        <taxon>Enterococcus</taxon>
    </lineage>
</organism>
<gene>
    <name evidence="1" type="ORF">A5844_002091</name>
</gene>
<dbReference type="STRING" id="1987383.A5844_002091"/>
<evidence type="ECO:0000313" key="2">
    <source>
        <dbReference type="Proteomes" id="UP000194933"/>
    </source>
</evidence>
<sequence>MENINLDLSTIGEGALQERFIASMEKVIENILDLNTEATKKRSITIQLDFMPDEYREVTNIEMQTKEKLVPRTQVSARMIVNRSFETGYPEANELLSNVKGQTYMDFQKGEPAIDTGQPVSEVEKQETIKEQVEPTVIDFRKTN</sequence>